<evidence type="ECO:0000256" key="4">
    <source>
        <dbReference type="ARBA" id="ARBA00022475"/>
    </source>
</evidence>
<feature type="transmembrane region" description="Helical" evidence="9">
    <location>
        <begin position="115"/>
        <end position="133"/>
    </location>
</feature>
<dbReference type="PANTHER" id="PTHR30460:SF0">
    <property type="entry name" value="MODERATE CONDUCTANCE MECHANOSENSITIVE CHANNEL YBIO"/>
    <property type="match status" value="1"/>
</dbReference>
<evidence type="ECO:0000256" key="3">
    <source>
        <dbReference type="ARBA" id="ARBA00008017"/>
    </source>
</evidence>
<dbReference type="InterPro" id="IPR023408">
    <property type="entry name" value="MscS_beta-dom_sf"/>
</dbReference>
<feature type="compositionally biased region" description="Low complexity" evidence="8">
    <location>
        <begin position="212"/>
        <end position="235"/>
    </location>
</feature>
<protein>
    <submittedName>
        <fullName evidence="11">Small conductance mechanosensitive channel</fullName>
    </submittedName>
</protein>
<evidence type="ECO:0000256" key="8">
    <source>
        <dbReference type="SAM" id="MobiDB-lite"/>
    </source>
</evidence>
<dbReference type="InterPro" id="IPR006685">
    <property type="entry name" value="MscS_channel_2nd"/>
</dbReference>
<evidence type="ECO:0000256" key="6">
    <source>
        <dbReference type="ARBA" id="ARBA00022989"/>
    </source>
</evidence>
<gene>
    <name evidence="11" type="ORF">SAMN04489740_0627</name>
</gene>
<sequence length="247" mass="26359">MLASNIFVGSNDGILEHLALAGITVAVGLVVWLVLHYLIRIVVKRALTDNSMMEHRSLRWAAPVLRNIDPVVRALENERRVQRARTIGSLLNSIVTAVVAVVTGFYVLIAFQIDIAPLLASVGVLGIAIGFGCQQLIRDFLAGIFITIEDQYGIGDVIQTSEVIGTVESVGLRITRVLAEDGALWYLRNGEILRLGNRSKGNYQPLAEDAMAATGTQSSPAPSAASAAGPAPASSVRMTNEPTESAE</sequence>
<dbReference type="Proteomes" id="UP000182725">
    <property type="component" value="Unassembled WGS sequence"/>
</dbReference>
<dbReference type="PANTHER" id="PTHR30460">
    <property type="entry name" value="MODERATE CONDUCTANCE MECHANOSENSITIVE CHANNEL YBIO"/>
    <property type="match status" value="1"/>
</dbReference>
<reference evidence="11 12" key="1">
    <citation type="submission" date="2016-10" db="EMBL/GenBank/DDBJ databases">
        <authorList>
            <person name="de Groot N.N."/>
        </authorList>
    </citation>
    <scope>NUCLEOTIDE SEQUENCE [LARGE SCALE GENOMIC DNA]</scope>
    <source>
        <strain evidence="11 12">DSM 22274</strain>
    </source>
</reference>
<evidence type="ECO:0000313" key="11">
    <source>
        <dbReference type="EMBL" id="SEE08576.1"/>
    </source>
</evidence>
<name>A0A1H5FYP5_9MICC</name>
<evidence type="ECO:0000256" key="7">
    <source>
        <dbReference type="ARBA" id="ARBA00023136"/>
    </source>
</evidence>
<dbReference type="InterPro" id="IPR045276">
    <property type="entry name" value="YbiO_bact"/>
</dbReference>
<dbReference type="SUPFAM" id="SSF50182">
    <property type="entry name" value="Sm-like ribonucleoproteins"/>
    <property type="match status" value="1"/>
</dbReference>
<dbReference type="GO" id="GO:0005886">
    <property type="term" value="C:plasma membrane"/>
    <property type="evidence" value="ECO:0007669"/>
    <property type="project" value="UniProtKB-SubCell"/>
</dbReference>
<evidence type="ECO:0000256" key="9">
    <source>
        <dbReference type="SAM" id="Phobius"/>
    </source>
</evidence>
<comment type="subcellular location">
    <subcellularLocation>
        <location evidence="2">Cell membrane</location>
    </subcellularLocation>
    <subcellularLocation>
        <location evidence="1">Membrane</location>
        <topology evidence="1">Multi-pass membrane protein</topology>
    </subcellularLocation>
</comment>
<dbReference type="Gene3D" id="2.30.30.60">
    <property type="match status" value="1"/>
</dbReference>
<evidence type="ECO:0000313" key="12">
    <source>
        <dbReference type="Proteomes" id="UP000182725"/>
    </source>
</evidence>
<evidence type="ECO:0000256" key="5">
    <source>
        <dbReference type="ARBA" id="ARBA00022692"/>
    </source>
</evidence>
<dbReference type="SUPFAM" id="SSF82861">
    <property type="entry name" value="Mechanosensitive channel protein MscS (YggB), transmembrane region"/>
    <property type="match status" value="1"/>
</dbReference>
<proteinExistence type="inferred from homology"/>
<evidence type="ECO:0000259" key="10">
    <source>
        <dbReference type="Pfam" id="PF00924"/>
    </source>
</evidence>
<dbReference type="AlphaFoldDB" id="A0A1H5FYP5"/>
<keyword evidence="5 9" id="KW-0812">Transmembrane</keyword>
<feature type="transmembrane region" description="Helical" evidence="9">
    <location>
        <begin position="89"/>
        <end position="109"/>
    </location>
</feature>
<organism evidence="11 12">
    <name type="scientific">Arthrobacter alpinus</name>
    <dbReference type="NCBI Taxonomy" id="656366"/>
    <lineage>
        <taxon>Bacteria</taxon>
        <taxon>Bacillati</taxon>
        <taxon>Actinomycetota</taxon>
        <taxon>Actinomycetes</taxon>
        <taxon>Micrococcales</taxon>
        <taxon>Micrococcaceae</taxon>
        <taxon>Arthrobacter</taxon>
    </lineage>
</organism>
<evidence type="ECO:0000256" key="1">
    <source>
        <dbReference type="ARBA" id="ARBA00004141"/>
    </source>
</evidence>
<feature type="region of interest" description="Disordered" evidence="8">
    <location>
        <begin position="207"/>
        <end position="247"/>
    </location>
</feature>
<comment type="similarity">
    <text evidence="3">Belongs to the MscS (TC 1.A.23) family.</text>
</comment>
<accession>A0A1H5FYP5</accession>
<dbReference type="GO" id="GO:0008381">
    <property type="term" value="F:mechanosensitive monoatomic ion channel activity"/>
    <property type="evidence" value="ECO:0007669"/>
    <property type="project" value="InterPro"/>
</dbReference>
<feature type="domain" description="Mechanosensitive ion channel MscS" evidence="10">
    <location>
        <begin position="136"/>
        <end position="193"/>
    </location>
</feature>
<keyword evidence="4" id="KW-1003">Cell membrane</keyword>
<dbReference type="EMBL" id="FNTV01000001">
    <property type="protein sequence ID" value="SEE08576.1"/>
    <property type="molecule type" value="Genomic_DNA"/>
</dbReference>
<dbReference type="InterPro" id="IPR010920">
    <property type="entry name" value="LSM_dom_sf"/>
</dbReference>
<dbReference type="Gene3D" id="1.10.287.1260">
    <property type="match status" value="1"/>
</dbReference>
<dbReference type="InterPro" id="IPR011014">
    <property type="entry name" value="MscS_channel_TM-2"/>
</dbReference>
<feature type="compositionally biased region" description="Polar residues" evidence="8">
    <location>
        <begin position="236"/>
        <end position="247"/>
    </location>
</feature>
<keyword evidence="6 9" id="KW-1133">Transmembrane helix</keyword>
<feature type="transmembrane region" description="Helical" evidence="9">
    <location>
        <begin position="20"/>
        <end position="43"/>
    </location>
</feature>
<evidence type="ECO:0000256" key="2">
    <source>
        <dbReference type="ARBA" id="ARBA00004236"/>
    </source>
</evidence>
<keyword evidence="7 9" id="KW-0472">Membrane</keyword>
<dbReference type="Pfam" id="PF00924">
    <property type="entry name" value="MS_channel_2nd"/>
    <property type="match status" value="1"/>
</dbReference>